<reference evidence="8 9" key="1">
    <citation type="journal article" date="2023" name="Nat. Commun.">
        <title>Origin of minicircular mitochondrial genomes in red algae.</title>
        <authorList>
            <person name="Lee Y."/>
            <person name="Cho C.H."/>
            <person name="Lee Y.M."/>
            <person name="Park S.I."/>
            <person name="Yang J.H."/>
            <person name="West J.A."/>
            <person name="Bhattacharya D."/>
            <person name="Yoon H.S."/>
        </authorList>
    </citation>
    <scope>NUCLEOTIDE SEQUENCE [LARGE SCALE GENOMIC DNA]</scope>
    <source>
        <strain evidence="8 9">CCMP1338</strain>
        <tissue evidence="8">Whole cell</tissue>
    </source>
</reference>
<dbReference type="SMART" id="SM00543">
    <property type="entry name" value="MIF4G"/>
    <property type="match status" value="1"/>
</dbReference>
<gene>
    <name evidence="8" type="ORF">NDN08_003311</name>
</gene>
<organism evidence="8 9">
    <name type="scientific">Rhodosorus marinus</name>
    <dbReference type="NCBI Taxonomy" id="101924"/>
    <lineage>
        <taxon>Eukaryota</taxon>
        <taxon>Rhodophyta</taxon>
        <taxon>Stylonematophyceae</taxon>
        <taxon>Stylonematales</taxon>
        <taxon>Stylonemataceae</taxon>
        <taxon>Rhodosorus</taxon>
    </lineage>
</organism>
<evidence type="ECO:0000256" key="1">
    <source>
        <dbReference type="ARBA" id="ARBA00004123"/>
    </source>
</evidence>
<dbReference type="SMART" id="SM00544">
    <property type="entry name" value="MA3"/>
    <property type="match status" value="1"/>
</dbReference>
<dbReference type="Proteomes" id="UP001157974">
    <property type="component" value="Unassembled WGS sequence"/>
</dbReference>
<feature type="compositionally biased region" description="Basic and acidic residues" evidence="6">
    <location>
        <begin position="600"/>
        <end position="630"/>
    </location>
</feature>
<feature type="compositionally biased region" description="Basic and acidic residues" evidence="6">
    <location>
        <begin position="738"/>
        <end position="754"/>
    </location>
</feature>
<dbReference type="InterPro" id="IPR050781">
    <property type="entry name" value="CWC22_splicing_factor"/>
</dbReference>
<evidence type="ECO:0000259" key="7">
    <source>
        <dbReference type="PROSITE" id="PS51366"/>
    </source>
</evidence>
<keyword evidence="5" id="KW-0539">Nucleus</keyword>
<feature type="compositionally biased region" description="Acidic residues" evidence="6">
    <location>
        <begin position="329"/>
        <end position="346"/>
    </location>
</feature>
<accession>A0AAV8UW53</accession>
<protein>
    <recommendedName>
        <fullName evidence="7">MI domain-containing protein</fullName>
    </recommendedName>
</protein>
<dbReference type="FunFam" id="1.25.40.180:FF:000004">
    <property type="entry name" value="pre-mRNA-splicing factor CWC22 homolog"/>
    <property type="match status" value="1"/>
</dbReference>
<dbReference type="EMBL" id="JAMWBK010000003">
    <property type="protein sequence ID" value="KAJ8906825.1"/>
    <property type="molecule type" value="Genomic_DNA"/>
</dbReference>
<comment type="caution">
    <text evidence="8">The sequence shown here is derived from an EMBL/GenBank/DDBJ whole genome shotgun (WGS) entry which is preliminary data.</text>
</comment>
<dbReference type="Gene3D" id="1.25.40.180">
    <property type="match status" value="1"/>
</dbReference>
<evidence type="ECO:0000256" key="5">
    <source>
        <dbReference type="ARBA" id="ARBA00023242"/>
    </source>
</evidence>
<feature type="compositionally biased region" description="Basic and acidic residues" evidence="6">
    <location>
        <begin position="675"/>
        <end position="696"/>
    </location>
</feature>
<dbReference type="Pfam" id="PF02847">
    <property type="entry name" value="MA3"/>
    <property type="match status" value="1"/>
</dbReference>
<evidence type="ECO:0000256" key="6">
    <source>
        <dbReference type="SAM" id="MobiDB-lite"/>
    </source>
</evidence>
<sequence>MAGSAVDVRPVSDGVGSKRGRESSPGLREEDGTSAKVSKPVSNMWAEGRTGGIYIPPHRLRKMQESIAEDKTSREYQRMQWELLKKRINGVVNKVNVSNLAEIAVAMFRENLIRGKGLFCRAVLKAQLSSPEFTNVYTALVAVVNSKMPEVGELLLSRVIMQFRRSYRRNDKITCMSATKFVAQLVNQQVAHEILALQLVTLLLEKPTSDSVEVSISFVKECGALLTEVSPQGIHAVFERLRSILHEGEIDKRVQYMIEALFSVRRSGFSEYPIVLEDLDVVEDEDKITHELSLDDELDLATGFDVFQYDADYEENEKKYAEIRKEILGDDENASGDEDEDSEESGDDAREGGDQARVEVDDQTGREDVEFRRRIYLTIMSALSYEECAHKLMKLMSGKDGKEPSLCQMLLECCGQERSYLSFYGLLGCRFCALNRLYVAAFESLFAEYYGEVHRFETSRIRNVAKFFAALLASGSMPWSIFELISINEDETTSSSRIFLKVMFQEVVAEMGLESFHKQLVVEEIQPYLRGILPKDSPQNARFAINFFTSIGLGAITEELREHLKTMPKIVPTELPKDESDDTSSSDSSKAPPTPIEPKANGREENSREPSSREANGRGGRRDRPTERSRSRSPRPAGEERNQHVRRGATGPRRDYPPIEGRGRGRGMTKPAWMAEKREGRGPHSPRRDTRQSPRRREPHGRGPGRGRYNRRFENRSRSPIAETRYRQDPDQGQLRDQGARLGDDPEEVHRRADLLAAPQYTQERLENARVLEARAAASSSGG</sequence>
<proteinExistence type="inferred from homology"/>
<dbReference type="GO" id="GO:0071013">
    <property type="term" value="C:catalytic step 2 spliceosome"/>
    <property type="evidence" value="ECO:0007669"/>
    <property type="project" value="TreeGrafter"/>
</dbReference>
<feature type="region of interest" description="Disordered" evidence="6">
    <location>
        <begin position="327"/>
        <end position="363"/>
    </location>
</feature>
<dbReference type="SUPFAM" id="SSF48371">
    <property type="entry name" value="ARM repeat"/>
    <property type="match status" value="1"/>
</dbReference>
<dbReference type="GO" id="GO:0003723">
    <property type="term" value="F:RNA binding"/>
    <property type="evidence" value="ECO:0007669"/>
    <property type="project" value="InterPro"/>
</dbReference>
<dbReference type="InterPro" id="IPR003891">
    <property type="entry name" value="Initiation_fac_eIF4g_MI"/>
</dbReference>
<feature type="compositionally biased region" description="Basic and acidic residues" evidence="6">
    <location>
        <begin position="19"/>
        <end position="33"/>
    </location>
</feature>
<feature type="region of interest" description="Disordered" evidence="6">
    <location>
        <begin position="1"/>
        <end position="40"/>
    </location>
</feature>
<dbReference type="AlphaFoldDB" id="A0AAV8UW53"/>
<dbReference type="InterPro" id="IPR016024">
    <property type="entry name" value="ARM-type_fold"/>
</dbReference>
<feature type="domain" description="MI" evidence="7">
    <location>
        <begin position="370"/>
        <end position="487"/>
    </location>
</feature>
<dbReference type="PROSITE" id="PS51366">
    <property type="entry name" value="MI"/>
    <property type="match status" value="1"/>
</dbReference>
<feature type="compositionally biased region" description="Basic and acidic residues" evidence="6">
    <location>
        <begin position="347"/>
        <end position="363"/>
    </location>
</feature>
<evidence type="ECO:0000313" key="9">
    <source>
        <dbReference type="Proteomes" id="UP001157974"/>
    </source>
</evidence>
<keyword evidence="4" id="KW-0508">mRNA splicing</keyword>
<feature type="compositionally biased region" description="Basic residues" evidence="6">
    <location>
        <begin position="697"/>
        <end position="710"/>
    </location>
</feature>
<dbReference type="Pfam" id="PF02854">
    <property type="entry name" value="MIF4G"/>
    <property type="match status" value="1"/>
</dbReference>
<comment type="subcellular location">
    <subcellularLocation>
        <location evidence="1">Nucleus</location>
    </subcellularLocation>
</comment>
<dbReference type="GO" id="GO:0000398">
    <property type="term" value="P:mRNA splicing, via spliceosome"/>
    <property type="evidence" value="ECO:0007669"/>
    <property type="project" value="TreeGrafter"/>
</dbReference>
<keyword evidence="9" id="KW-1185">Reference proteome</keyword>
<evidence type="ECO:0000313" key="8">
    <source>
        <dbReference type="EMBL" id="KAJ8906825.1"/>
    </source>
</evidence>
<feature type="compositionally biased region" description="Basic and acidic residues" evidence="6">
    <location>
        <begin position="652"/>
        <end position="663"/>
    </location>
</feature>
<name>A0AAV8UW53_9RHOD</name>
<feature type="region of interest" description="Disordered" evidence="6">
    <location>
        <begin position="567"/>
        <end position="762"/>
    </location>
</feature>
<evidence type="ECO:0000256" key="2">
    <source>
        <dbReference type="ARBA" id="ARBA00006856"/>
    </source>
</evidence>
<evidence type="ECO:0000256" key="4">
    <source>
        <dbReference type="ARBA" id="ARBA00023187"/>
    </source>
</evidence>
<dbReference type="PANTHER" id="PTHR18034:SF3">
    <property type="entry name" value="PRE-MRNA-SPLICING FACTOR CWC22 HOMOLOG"/>
    <property type="match status" value="1"/>
</dbReference>
<dbReference type="PANTHER" id="PTHR18034">
    <property type="entry name" value="CELL CYCLE CONTROL PROTEIN CWF22-RELATED"/>
    <property type="match status" value="1"/>
</dbReference>
<keyword evidence="3" id="KW-0507">mRNA processing</keyword>
<evidence type="ECO:0000256" key="3">
    <source>
        <dbReference type="ARBA" id="ARBA00022664"/>
    </source>
</evidence>
<comment type="similarity">
    <text evidence="2">Belongs to the CWC22 family.</text>
</comment>
<dbReference type="InterPro" id="IPR003890">
    <property type="entry name" value="MIF4G-like_typ-3"/>
</dbReference>